<dbReference type="EMBL" id="AVPE01000001">
    <property type="protein sequence ID" value="KGX93835.1"/>
    <property type="molecule type" value="Genomic_DNA"/>
</dbReference>
<dbReference type="RefSeq" id="WP_026799066.1">
    <property type="nucleotide sequence ID" value="NZ_AULI01000001.1"/>
</dbReference>
<evidence type="ECO:0000313" key="3">
    <source>
        <dbReference type="Proteomes" id="UP000030528"/>
    </source>
</evidence>
<dbReference type="InterPro" id="IPR036188">
    <property type="entry name" value="FAD/NAD-bd_sf"/>
</dbReference>
<comment type="caution">
    <text evidence="2">The sequence shown here is derived from an EMBL/GenBank/DDBJ whole genome shotgun (WGS) entry which is preliminary data.</text>
</comment>
<reference evidence="2 3" key="1">
    <citation type="submission" date="2013-08" db="EMBL/GenBank/DDBJ databases">
        <authorList>
            <person name="Huang J."/>
            <person name="Wang G."/>
        </authorList>
    </citation>
    <scope>NUCLEOTIDE SEQUENCE [LARGE SCALE GENOMIC DNA]</scope>
    <source>
        <strain evidence="2 3">JSM 076056</strain>
    </source>
</reference>
<evidence type="ECO:0000259" key="1">
    <source>
        <dbReference type="Pfam" id="PF01266"/>
    </source>
</evidence>
<feature type="domain" description="FAD dependent oxidoreductase" evidence="1">
    <location>
        <begin position="30"/>
        <end position="383"/>
    </location>
</feature>
<keyword evidence="3" id="KW-1185">Reference proteome</keyword>
<dbReference type="PANTHER" id="PTHR13847">
    <property type="entry name" value="SARCOSINE DEHYDROGENASE-RELATED"/>
    <property type="match status" value="1"/>
</dbReference>
<dbReference type="InterPro" id="IPR006076">
    <property type="entry name" value="FAD-dep_OxRdtase"/>
</dbReference>
<evidence type="ECO:0000313" key="2">
    <source>
        <dbReference type="EMBL" id="KGX93835.1"/>
    </source>
</evidence>
<organism evidence="2 3">
    <name type="scientific">Pontibacillus halophilus JSM 076056 = DSM 19796</name>
    <dbReference type="NCBI Taxonomy" id="1385510"/>
    <lineage>
        <taxon>Bacteria</taxon>
        <taxon>Bacillati</taxon>
        <taxon>Bacillota</taxon>
        <taxon>Bacilli</taxon>
        <taxon>Bacillales</taxon>
        <taxon>Bacillaceae</taxon>
        <taxon>Pontibacillus</taxon>
    </lineage>
</organism>
<gene>
    <name evidence="2" type="ORF">N781_01160</name>
</gene>
<dbReference type="SUPFAM" id="SSF51905">
    <property type="entry name" value="FAD/NAD(P)-binding domain"/>
    <property type="match status" value="1"/>
</dbReference>
<dbReference type="Proteomes" id="UP000030528">
    <property type="component" value="Unassembled WGS sequence"/>
</dbReference>
<dbReference type="Gene3D" id="3.50.50.60">
    <property type="entry name" value="FAD/NAD(P)-binding domain"/>
    <property type="match status" value="1"/>
</dbReference>
<sequence>MQLTNGSLLWTSTYSNPPSYPPLKEDVTCDVIVVGGGISGAIMAHKLKRTGLDVVLVEQNRIGHGATAANTGLLQFSNDKTLTSCMNTYGEQAGARYYELCLRGIEELERLSFESAIDPEFQKRDSLYMASSIEDVEMLEEEYRNLYSYGFPVRLLEKHQIERRYSFSKELAIYARQDAEVNPYKLAIGLVQQGVREGLRVYEHTEVRHVDESSDGVVVIVSTEQRIHAGYVVYTTGYEAQEIKRNANAYLQSTYAIATYPVRHFPGWYERTLIWETARPYLYLRTTADNRIIVGGKDDQNPHAEYRERHLLGKRDALLKELTTLFPKLQGVRAEYAWGATFGSTHDGFPLVGPQPEFPRSFFALGYGGNGTVYATIAADLIVSFITKGDHPDATLFSFYRQNAR</sequence>
<protein>
    <submittedName>
        <fullName evidence="2">FAD-dependent oxidoreductase</fullName>
    </submittedName>
</protein>
<name>A0A0A5GRP1_9BACI</name>
<dbReference type="eggNOG" id="COG0665">
    <property type="taxonomic scope" value="Bacteria"/>
</dbReference>
<dbReference type="Pfam" id="PF01266">
    <property type="entry name" value="DAO"/>
    <property type="match status" value="1"/>
</dbReference>
<dbReference type="AlphaFoldDB" id="A0A0A5GRP1"/>
<dbReference type="STRING" id="1385510.GCA_000425205_00246"/>
<dbReference type="Gene3D" id="3.30.9.10">
    <property type="entry name" value="D-Amino Acid Oxidase, subunit A, domain 2"/>
    <property type="match status" value="1"/>
</dbReference>
<dbReference type="PANTHER" id="PTHR13847:SF201">
    <property type="entry name" value="PUTATIBE OXIDOREDUCTASE"/>
    <property type="match status" value="1"/>
</dbReference>
<proteinExistence type="predicted"/>
<accession>A0A0A5GRP1</accession>
<dbReference type="GO" id="GO:0005737">
    <property type="term" value="C:cytoplasm"/>
    <property type="evidence" value="ECO:0007669"/>
    <property type="project" value="TreeGrafter"/>
</dbReference>